<evidence type="ECO:0000256" key="2">
    <source>
        <dbReference type="SAM" id="MobiDB-lite"/>
    </source>
</evidence>
<gene>
    <name evidence="4" type="ORF">OKIOD_LOCUS1666</name>
</gene>
<dbReference type="SMART" id="SM00233">
    <property type="entry name" value="PH"/>
    <property type="match status" value="1"/>
</dbReference>
<organism evidence="4 5">
    <name type="scientific">Oikopleura dioica</name>
    <name type="common">Tunicate</name>
    <dbReference type="NCBI Taxonomy" id="34765"/>
    <lineage>
        <taxon>Eukaryota</taxon>
        <taxon>Metazoa</taxon>
        <taxon>Chordata</taxon>
        <taxon>Tunicata</taxon>
        <taxon>Appendicularia</taxon>
        <taxon>Copelata</taxon>
        <taxon>Oikopleuridae</taxon>
        <taxon>Oikopleura</taxon>
    </lineage>
</organism>
<dbReference type="PANTHER" id="PTHR12156">
    <property type="entry name" value="PLECKSTRIN HOMOLOGY-LIKE DOMAIN, FAMILY B, MEMBER 3"/>
    <property type="match status" value="1"/>
</dbReference>
<feature type="compositionally biased region" description="Polar residues" evidence="2">
    <location>
        <begin position="440"/>
        <end position="472"/>
    </location>
</feature>
<dbReference type="Proteomes" id="UP001158576">
    <property type="component" value="Chromosome PAR"/>
</dbReference>
<feature type="coiled-coil region" evidence="1">
    <location>
        <begin position="229"/>
        <end position="315"/>
    </location>
</feature>
<evidence type="ECO:0000313" key="5">
    <source>
        <dbReference type="Proteomes" id="UP001158576"/>
    </source>
</evidence>
<dbReference type="PANTHER" id="PTHR12156:SF5">
    <property type="entry name" value="FI18040P1"/>
    <property type="match status" value="1"/>
</dbReference>
<protein>
    <submittedName>
        <fullName evidence="4">Oidioi.mRNA.OKI2018_I69.PAR.g10108.t1.cds</fullName>
    </submittedName>
</protein>
<evidence type="ECO:0000256" key="1">
    <source>
        <dbReference type="SAM" id="Coils"/>
    </source>
</evidence>
<feature type="region of interest" description="Disordered" evidence="2">
    <location>
        <begin position="423"/>
        <end position="524"/>
    </location>
</feature>
<feature type="domain" description="PH" evidence="3">
    <location>
        <begin position="557"/>
        <end position="665"/>
    </location>
</feature>
<accession>A0ABN7RT50</accession>
<evidence type="ECO:0000313" key="4">
    <source>
        <dbReference type="EMBL" id="CAG5082366.1"/>
    </source>
</evidence>
<sequence length="669" mass="75453">MMSENTCEIWDRVSYKLGHSPGKENETDSGVNSMDFQEKLKLSDEEVIVTPESCHLPPIPAPRRMPEPTSHGLHHRPSHHRSLSVDRPIGSGKDAMSRLQNARNRAANIRARSKDRQNLDSMSTCSGFGYGGGERGRSRHRRNSDAASEMASLPPSGYGMGLSHRQRQGSVSSLLSHRSGKDLIYGLEEFEAQNRIDLDHERAEAAREKERMTQIASMKDRPCAIKDRIRELEGQLDETLQSLRMEKALVSGELHEEENMLEIERAQLENNVCGARNNEISKELEMTLRDRKRRMDALKNQLVVLDAEMREETLRLNAERDEQIIALQREEKQMISRFQRKAPSYCTGPRVRRPRARSNSGISYDGGSVLSVDSYGSTANSNWIVERASQLAQAQDSEKHVEEMKKLLMEVQEEKERLMRSLASASEEPTGMTSPGYPRANSTFTNHTRSNSVGISQSGRNPSDSVFDQSVISPVKDSMPPSSNPSISDIGASASQYGNDQVTMRSSVSPEGDSRRKENRPMTRYVANTSPNLDLRTHLEAQGHNPRVTASLDITPHAIRGKLSKLASRKKRRPWKRWKNRWVLFDRRTRSLQWFSSEKEKKPNGVIFFPEISDVFIDHSNKFKAPNRRIGIVITTSSRRLVLAAKSSELARVWVDAIVTGCEGNTNAL</sequence>
<feature type="region of interest" description="Disordered" evidence="2">
    <location>
        <begin position="53"/>
        <end position="94"/>
    </location>
</feature>
<dbReference type="SUPFAM" id="SSF50729">
    <property type="entry name" value="PH domain-like"/>
    <property type="match status" value="1"/>
</dbReference>
<dbReference type="EMBL" id="OU015568">
    <property type="protein sequence ID" value="CAG5082366.1"/>
    <property type="molecule type" value="Genomic_DNA"/>
</dbReference>
<reference evidence="4 5" key="1">
    <citation type="submission" date="2021-04" db="EMBL/GenBank/DDBJ databases">
        <authorList>
            <person name="Bliznina A."/>
        </authorList>
    </citation>
    <scope>NUCLEOTIDE SEQUENCE [LARGE SCALE GENOMIC DNA]</scope>
</reference>
<keyword evidence="5" id="KW-1185">Reference proteome</keyword>
<dbReference type="InterPro" id="IPR052212">
    <property type="entry name" value="PH-like_domain"/>
</dbReference>
<feature type="compositionally biased region" description="Basic residues" evidence="2">
    <location>
        <begin position="72"/>
        <end position="82"/>
    </location>
</feature>
<feature type="region of interest" description="Disordered" evidence="2">
    <location>
        <begin position="106"/>
        <end position="165"/>
    </location>
</feature>
<dbReference type="InterPro" id="IPR011993">
    <property type="entry name" value="PH-like_dom_sf"/>
</dbReference>
<dbReference type="Gene3D" id="2.30.29.30">
    <property type="entry name" value="Pleckstrin-homology domain (PH domain)/Phosphotyrosine-binding domain (PTB)"/>
    <property type="match status" value="1"/>
</dbReference>
<dbReference type="Pfam" id="PF00169">
    <property type="entry name" value="PH"/>
    <property type="match status" value="1"/>
</dbReference>
<name>A0ABN7RT50_OIKDI</name>
<feature type="compositionally biased region" description="Polar residues" evidence="2">
    <location>
        <begin position="480"/>
        <end position="509"/>
    </location>
</feature>
<dbReference type="InterPro" id="IPR001849">
    <property type="entry name" value="PH_domain"/>
</dbReference>
<proteinExistence type="predicted"/>
<keyword evidence="1" id="KW-0175">Coiled coil</keyword>
<evidence type="ECO:0000259" key="3">
    <source>
        <dbReference type="SMART" id="SM00233"/>
    </source>
</evidence>
<feature type="compositionally biased region" description="Basic and acidic residues" evidence="2">
    <location>
        <begin position="512"/>
        <end position="521"/>
    </location>
</feature>